<dbReference type="PANTHER" id="PTHR23537">
    <property type="match status" value="1"/>
</dbReference>
<evidence type="ECO:0000256" key="2">
    <source>
        <dbReference type="ARBA" id="ARBA00022989"/>
    </source>
</evidence>
<feature type="transmembrane region" description="Helical" evidence="4">
    <location>
        <begin position="346"/>
        <end position="365"/>
    </location>
</feature>
<dbReference type="PROSITE" id="PS50850">
    <property type="entry name" value="MFS"/>
    <property type="match status" value="1"/>
</dbReference>
<accession>A0ABS8K0T5</accession>
<evidence type="ECO:0000259" key="5">
    <source>
        <dbReference type="PROSITE" id="PS50850"/>
    </source>
</evidence>
<dbReference type="Proteomes" id="UP001431019">
    <property type="component" value="Unassembled WGS sequence"/>
</dbReference>
<feature type="transmembrane region" description="Helical" evidence="4">
    <location>
        <begin position="49"/>
        <end position="71"/>
    </location>
</feature>
<dbReference type="RefSeq" id="WP_230512125.1">
    <property type="nucleotide sequence ID" value="NZ_JAJITD010000013.1"/>
</dbReference>
<dbReference type="SUPFAM" id="SSF103473">
    <property type="entry name" value="MFS general substrate transporter"/>
    <property type="match status" value="1"/>
</dbReference>
<feature type="transmembrane region" description="Helical" evidence="4">
    <location>
        <begin position="78"/>
        <end position="102"/>
    </location>
</feature>
<feature type="transmembrane region" description="Helical" evidence="4">
    <location>
        <begin position="142"/>
        <end position="165"/>
    </location>
</feature>
<dbReference type="InterPro" id="IPR020846">
    <property type="entry name" value="MFS_dom"/>
</dbReference>
<feature type="transmembrane region" description="Helical" evidence="4">
    <location>
        <begin position="108"/>
        <end position="130"/>
    </location>
</feature>
<reference evidence="6 7" key="1">
    <citation type="submission" date="2021-11" db="EMBL/GenBank/DDBJ databases">
        <authorList>
            <person name="Oh E.-T."/>
            <person name="Kim S.-B."/>
        </authorList>
    </citation>
    <scope>NUCLEOTIDE SEQUENCE [LARGE SCALE GENOMIC DNA]</scope>
    <source>
        <strain evidence="6 7">MMS20-SJTR3</strain>
    </source>
</reference>
<evidence type="ECO:0000256" key="1">
    <source>
        <dbReference type="ARBA" id="ARBA00022692"/>
    </source>
</evidence>
<evidence type="ECO:0000256" key="4">
    <source>
        <dbReference type="SAM" id="Phobius"/>
    </source>
</evidence>
<feature type="transmembrane region" description="Helical" evidence="4">
    <location>
        <begin position="311"/>
        <end position="334"/>
    </location>
</feature>
<keyword evidence="2 4" id="KW-1133">Transmembrane helix</keyword>
<feature type="domain" description="Major facilitator superfamily (MFS) profile" evidence="5">
    <location>
        <begin position="16"/>
        <end position="401"/>
    </location>
</feature>
<comment type="caution">
    <text evidence="6">The sequence shown here is derived from an EMBL/GenBank/DDBJ whole genome shotgun (WGS) entry which is preliminary data.</text>
</comment>
<protein>
    <submittedName>
        <fullName evidence="6">MFS transporter</fullName>
    </submittedName>
</protein>
<keyword evidence="1 4" id="KW-0812">Transmembrane</keyword>
<feature type="transmembrane region" description="Helical" evidence="4">
    <location>
        <begin position="377"/>
        <end position="396"/>
    </location>
</feature>
<keyword evidence="7" id="KW-1185">Reference proteome</keyword>
<name>A0ABS8K0T5_9BURK</name>
<dbReference type="InterPro" id="IPR011701">
    <property type="entry name" value="MFS"/>
</dbReference>
<keyword evidence="3 4" id="KW-0472">Membrane</keyword>
<feature type="transmembrane region" description="Helical" evidence="4">
    <location>
        <begin position="12"/>
        <end position="37"/>
    </location>
</feature>
<dbReference type="PANTHER" id="PTHR23537:SF1">
    <property type="entry name" value="SUGAR TRANSPORTER"/>
    <property type="match status" value="1"/>
</dbReference>
<feature type="transmembrane region" description="Helical" evidence="4">
    <location>
        <begin position="287"/>
        <end position="305"/>
    </location>
</feature>
<feature type="transmembrane region" description="Helical" evidence="4">
    <location>
        <begin position="222"/>
        <end position="241"/>
    </location>
</feature>
<dbReference type="InterPro" id="IPR010645">
    <property type="entry name" value="MFS_4"/>
</dbReference>
<evidence type="ECO:0000313" key="6">
    <source>
        <dbReference type="EMBL" id="MCC8395770.1"/>
    </source>
</evidence>
<proteinExistence type="predicted"/>
<gene>
    <name evidence="6" type="ORF">LJ656_24605</name>
</gene>
<sequence>MQATTDTTHALAKTAVLAATLTAFVAATYGFGVYLFATVVIEMKTALDFGYTTVGTITAAAQIGFLAFAFAGSLVSPLIGGGTLALLSVGLCGLCLLALAFSTSALQAGVLLTLLGGCSASVYVPLAEIVTRHVPQAYRARLLGLISSGTSYGVFANGLFVPFAVPHYGWRSVWIVSGSATMVLTLLATFVFARYRLFGKRSNPQSEPKRHQAIEAGGRSQLPVIWGIAFINGLTLLPYQTYLVPMIREELHHSIATAGHVWSLIGAIGMFAGFALGALADRIGVRRALLITFAFAIVAAALIWLPMGVAGLYLSAVLFGLSFYPIFGLVPAYMSKTLAPLALTKAFGIANVMVGIGGMLGNFAGGWAKAQLGSLTGVYAAIAALLCLQFALTCALRSDRSESTLPIGGSLARRP</sequence>
<evidence type="ECO:0000313" key="7">
    <source>
        <dbReference type="Proteomes" id="UP001431019"/>
    </source>
</evidence>
<feature type="transmembrane region" description="Helical" evidence="4">
    <location>
        <begin position="171"/>
        <end position="193"/>
    </location>
</feature>
<dbReference type="Gene3D" id="1.20.1250.20">
    <property type="entry name" value="MFS general substrate transporter like domains"/>
    <property type="match status" value="2"/>
</dbReference>
<organism evidence="6 7">
    <name type="scientific">Paraburkholderia sejongensis</name>
    <dbReference type="NCBI Taxonomy" id="2886946"/>
    <lineage>
        <taxon>Bacteria</taxon>
        <taxon>Pseudomonadati</taxon>
        <taxon>Pseudomonadota</taxon>
        <taxon>Betaproteobacteria</taxon>
        <taxon>Burkholderiales</taxon>
        <taxon>Burkholderiaceae</taxon>
        <taxon>Paraburkholderia</taxon>
    </lineage>
</organism>
<dbReference type="Pfam" id="PF07690">
    <property type="entry name" value="MFS_1"/>
    <property type="match status" value="1"/>
</dbReference>
<dbReference type="EMBL" id="JAJITD010000013">
    <property type="protein sequence ID" value="MCC8395770.1"/>
    <property type="molecule type" value="Genomic_DNA"/>
</dbReference>
<feature type="transmembrane region" description="Helical" evidence="4">
    <location>
        <begin position="261"/>
        <end position="280"/>
    </location>
</feature>
<evidence type="ECO:0000256" key="3">
    <source>
        <dbReference type="ARBA" id="ARBA00023136"/>
    </source>
</evidence>
<dbReference type="InterPro" id="IPR036259">
    <property type="entry name" value="MFS_trans_sf"/>
</dbReference>